<reference evidence="1 2" key="1">
    <citation type="submission" date="2018-06" db="EMBL/GenBank/DDBJ databases">
        <title>Genomic Encyclopedia of Type Strains, Phase III (KMG-III): the genomes of soil and plant-associated and newly described type strains.</title>
        <authorList>
            <person name="Whitman W."/>
        </authorList>
    </citation>
    <scope>NUCLEOTIDE SEQUENCE [LARGE SCALE GENOMIC DNA]</scope>
    <source>
        <strain evidence="1 2">CECT 7022</strain>
    </source>
</reference>
<dbReference type="AlphaFoldDB" id="A0A2V4W039"/>
<gene>
    <name evidence="1" type="ORF">DFQ00_102269</name>
</gene>
<dbReference type="EMBL" id="QJSW01000002">
    <property type="protein sequence ID" value="PYE51475.1"/>
    <property type="molecule type" value="Genomic_DNA"/>
</dbReference>
<proteinExistence type="predicted"/>
<accession>A0A2V4W039</accession>
<protein>
    <submittedName>
        <fullName evidence="1">Uncharacterized protein</fullName>
    </submittedName>
</protein>
<sequence length="38" mass="4240">MNELVLQMNKAMKSTKESALIFGEAMKSILKRLNEGGK</sequence>
<evidence type="ECO:0000313" key="2">
    <source>
        <dbReference type="Proteomes" id="UP000247790"/>
    </source>
</evidence>
<name>A0A2V4W039_PAEBA</name>
<organism evidence="1 2">
    <name type="scientific">Paenibacillus barcinonensis</name>
    <dbReference type="NCBI Taxonomy" id="198119"/>
    <lineage>
        <taxon>Bacteria</taxon>
        <taxon>Bacillati</taxon>
        <taxon>Bacillota</taxon>
        <taxon>Bacilli</taxon>
        <taxon>Bacillales</taxon>
        <taxon>Paenibacillaceae</taxon>
        <taxon>Paenibacillus</taxon>
    </lineage>
</organism>
<comment type="caution">
    <text evidence="1">The sequence shown here is derived from an EMBL/GenBank/DDBJ whole genome shotgun (WGS) entry which is preliminary data.</text>
</comment>
<dbReference type="Proteomes" id="UP000247790">
    <property type="component" value="Unassembled WGS sequence"/>
</dbReference>
<evidence type="ECO:0000313" key="1">
    <source>
        <dbReference type="EMBL" id="PYE51475.1"/>
    </source>
</evidence>